<dbReference type="GO" id="GO:0005524">
    <property type="term" value="F:ATP binding"/>
    <property type="evidence" value="ECO:0007669"/>
    <property type="project" value="UniProtKB-KW"/>
</dbReference>
<evidence type="ECO:0000256" key="3">
    <source>
        <dbReference type="ARBA" id="ARBA00022840"/>
    </source>
</evidence>
<dbReference type="PATRIC" id="fig|926556.3.peg.3770"/>
<sequence>MNELLHFLKTAICARMDFETGKVKQLPKPKMELHLNKEEALGKFIFEHHIQNSELLLLILALVPHIDPGFFNRIIQSYFPQGGEFPEFGGIKAKSHRGIIPTGETALYILAGNDANTRKRYFPLFSTSPLFQKGILSLEESNRNEPHWSGALVLDSEFAELFTTEHISQPKLSRNFPAQLINTALDWEDLVLNSKTLNQIQEIEEWLKYEQVLMHDWGMHKRIKPGYRVMFFGPPGTGKTLTAGLLGKYTQKQVYRIDLSLVTSKYIGETEKNLSSLFDKAANKDWILFFDEADAIFGKRTNVRDAHDKYANQEVSYLLQRIEQHPGLVILASNFKSNIDMAFTRRFQNIIEFPLPVAAERLILWEKNIPPKAKLAKDLDLSVFAKKYELTGANIVNVIQYASLKALSKNKKELFHEDLLAGIKKELVKEGKMVN</sequence>
<dbReference type="InterPro" id="IPR027417">
    <property type="entry name" value="P-loop_NTPase"/>
</dbReference>
<keyword evidence="2" id="KW-0547">Nucleotide-binding</keyword>
<evidence type="ECO:0000256" key="1">
    <source>
        <dbReference type="ARBA" id="ARBA00006914"/>
    </source>
</evidence>
<dbReference type="InterPro" id="IPR003593">
    <property type="entry name" value="AAA+_ATPase"/>
</dbReference>
<dbReference type="OrthoDB" id="7438987at2"/>
<keyword evidence="6" id="KW-1185">Reference proteome</keyword>
<dbReference type="HOGENOM" id="CLU_612364_0_0_10"/>
<organism evidence="5 6">
    <name type="scientific">Echinicola vietnamensis (strain DSM 17526 / LMG 23754 / KMM 6221)</name>
    <dbReference type="NCBI Taxonomy" id="926556"/>
    <lineage>
        <taxon>Bacteria</taxon>
        <taxon>Pseudomonadati</taxon>
        <taxon>Bacteroidota</taxon>
        <taxon>Cytophagia</taxon>
        <taxon>Cytophagales</taxon>
        <taxon>Cyclobacteriaceae</taxon>
        <taxon>Echinicola</taxon>
    </lineage>
</organism>
<dbReference type="EMBL" id="CP003346">
    <property type="protein sequence ID" value="AGA79796.1"/>
    <property type="molecule type" value="Genomic_DNA"/>
</dbReference>
<dbReference type="STRING" id="926556.Echvi_3580"/>
<protein>
    <submittedName>
        <fullName evidence="5">AAA+ family ATPase</fullName>
    </submittedName>
</protein>
<gene>
    <name evidence="5" type="ordered locus">Echvi_3580</name>
</gene>
<reference evidence="6" key="1">
    <citation type="submission" date="2012-02" db="EMBL/GenBank/DDBJ databases">
        <title>The complete genome of Echinicola vietnamensis DSM 17526.</title>
        <authorList>
            <person name="Lucas S."/>
            <person name="Copeland A."/>
            <person name="Lapidus A."/>
            <person name="Glavina del Rio T."/>
            <person name="Dalin E."/>
            <person name="Tice H."/>
            <person name="Bruce D."/>
            <person name="Goodwin L."/>
            <person name="Pitluck S."/>
            <person name="Peters L."/>
            <person name="Ovchinnikova G."/>
            <person name="Teshima H."/>
            <person name="Kyrpides N."/>
            <person name="Mavromatis K."/>
            <person name="Ivanova N."/>
            <person name="Brettin T."/>
            <person name="Detter J.C."/>
            <person name="Han C."/>
            <person name="Larimer F."/>
            <person name="Land M."/>
            <person name="Hauser L."/>
            <person name="Markowitz V."/>
            <person name="Cheng J.-F."/>
            <person name="Hugenholtz P."/>
            <person name="Woyke T."/>
            <person name="Wu D."/>
            <person name="Brambilla E."/>
            <person name="Klenk H.-P."/>
            <person name="Eisen J.A."/>
        </authorList>
    </citation>
    <scope>NUCLEOTIDE SEQUENCE [LARGE SCALE GENOMIC DNA]</scope>
    <source>
        <strain evidence="6">DSM 17526 / LMG 23754 / KMM 6221</strain>
    </source>
</reference>
<name>L0G453_ECHVK</name>
<dbReference type="SUPFAM" id="SSF52540">
    <property type="entry name" value="P-loop containing nucleoside triphosphate hydrolases"/>
    <property type="match status" value="1"/>
</dbReference>
<dbReference type="PANTHER" id="PTHR23073">
    <property type="entry name" value="26S PROTEASOME REGULATORY SUBUNIT"/>
    <property type="match status" value="1"/>
</dbReference>
<evidence type="ECO:0000313" key="6">
    <source>
        <dbReference type="Proteomes" id="UP000010796"/>
    </source>
</evidence>
<dbReference type="InterPro" id="IPR050221">
    <property type="entry name" value="26S_Proteasome_ATPase"/>
</dbReference>
<dbReference type="Gene3D" id="3.40.50.300">
    <property type="entry name" value="P-loop containing nucleotide triphosphate hydrolases"/>
    <property type="match status" value="1"/>
</dbReference>
<dbReference type="AlphaFoldDB" id="L0G453"/>
<evidence type="ECO:0000313" key="5">
    <source>
        <dbReference type="EMBL" id="AGA79796.1"/>
    </source>
</evidence>
<dbReference type="CDD" id="cd19481">
    <property type="entry name" value="RecA-like_protease"/>
    <property type="match status" value="1"/>
</dbReference>
<dbReference type="Proteomes" id="UP000010796">
    <property type="component" value="Chromosome"/>
</dbReference>
<dbReference type="InterPro" id="IPR003959">
    <property type="entry name" value="ATPase_AAA_core"/>
</dbReference>
<dbReference type="Pfam" id="PF00004">
    <property type="entry name" value="AAA"/>
    <property type="match status" value="1"/>
</dbReference>
<dbReference type="SMART" id="SM00382">
    <property type="entry name" value="AAA"/>
    <property type="match status" value="1"/>
</dbReference>
<dbReference type="Gene3D" id="1.10.8.60">
    <property type="match status" value="1"/>
</dbReference>
<comment type="similarity">
    <text evidence="1">Belongs to the AAA ATPase family.</text>
</comment>
<evidence type="ECO:0000259" key="4">
    <source>
        <dbReference type="SMART" id="SM00382"/>
    </source>
</evidence>
<feature type="domain" description="AAA+ ATPase" evidence="4">
    <location>
        <begin position="225"/>
        <end position="357"/>
    </location>
</feature>
<dbReference type="eggNOG" id="COG0464">
    <property type="taxonomic scope" value="Bacteria"/>
</dbReference>
<dbReference type="RefSeq" id="WP_015267341.1">
    <property type="nucleotide sequence ID" value="NC_019904.1"/>
</dbReference>
<evidence type="ECO:0000256" key="2">
    <source>
        <dbReference type="ARBA" id="ARBA00022741"/>
    </source>
</evidence>
<dbReference type="GO" id="GO:0016887">
    <property type="term" value="F:ATP hydrolysis activity"/>
    <property type="evidence" value="ECO:0007669"/>
    <property type="project" value="InterPro"/>
</dbReference>
<proteinExistence type="inferred from homology"/>
<keyword evidence="3" id="KW-0067">ATP-binding</keyword>
<dbReference type="KEGG" id="evi:Echvi_3580"/>
<accession>L0G453</accession>